<feature type="compositionally biased region" description="Basic and acidic residues" evidence="1">
    <location>
        <begin position="49"/>
        <end position="59"/>
    </location>
</feature>
<protein>
    <submittedName>
        <fullName evidence="3">Uncharacterized protein</fullName>
    </submittedName>
</protein>
<feature type="transmembrane region" description="Helical" evidence="2">
    <location>
        <begin position="6"/>
        <end position="26"/>
    </location>
</feature>
<sequence>METPWIVALVVAAVLVLAALVAFALVRRRDLRRQEAAGLRSRAAAHAPRLQETEREARLREAEAERLRLEAERAEQRAAEARGAVAHEEARVEDTVREADRLDPGVDHRSDDYRPQPPTQRGPAGGAPGGDPTVSPSSAAHDPRHR</sequence>
<feature type="compositionally biased region" description="Basic and acidic residues" evidence="1">
    <location>
        <begin position="73"/>
        <end position="114"/>
    </location>
</feature>
<name>A0A7Y9RV32_9ACTN</name>
<keyword evidence="2" id="KW-0812">Transmembrane</keyword>
<evidence type="ECO:0000256" key="1">
    <source>
        <dbReference type="SAM" id="MobiDB-lite"/>
    </source>
</evidence>
<dbReference type="Proteomes" id="UP000544110">
    <property type="component" value="Unassembled WGS sequence"/>
</dbReference>
<keyword evidence="2" id="KW-1133">Transmembrane helix</keyword>
<feature type="compositionally biased region" description="Low complexity" evidence="1">
    <location>
        <begin position="38"/>
        <end position="47"/>
    </location>
</feature>
<feature type="region of interest" description="Disordered" evidence="1">
    <location>
        <begin position="38"/>
        <end position="59"/>
    </location>
</feature>
<feature type="region of interest" description="Disordered" evidence="1">
    <location>
        <begin position="73"/>
        <end position="146"/>
    </location>
</feature>
<proteinExistence type="predicted"/>
<evidence type="ECO:0000313" key="3">
    <source>
        <dbReference type="EMBL" id="NYG54485.1"/>
    </source>
</evidence>
<keyword evidence="4" id="KW-1185">Reference proteome</keyword>
<dbReference type="AlphaFoldDB" id="A0A7Y9RV32"/>
<reference evidence="3 4" key="1">
    <citation type="submission" date="2020-07" db="EMBL/GenBank/DDBJ databases">
        <title>Sequencing the genomes of 1000 actinobacteria strains.</title>
        <authorList>
            <person name="Klenk H.-P."/>
        </authorList>
    </citation>
    <scope>NUCLEOTIDE SEQUENCE [LARGE SCALE GENOMIC DNA]</scope>
    <source>
        <strain evidence="3 4">DSM 24552</strain>
    </source>
</reference>
<gene>
    <name evidence="3" type="ORF">BJ989_000789</name>
</gene>
<accession>A0A7Y9RV32</accession>
<dbReference type="RefSeq" id="WP_179517098.1">
    <property type="nucleotide sequence ID" value="NZ_JACCAC010000001.1"/>
</dbReference>
<organism evidence="3 4">
    <name type="scientific">Nocardioides perillae</name>
    <dbReference type="NCBI Taxonomy" id="1119534"/>
    <lineage>
        <taxon>Bacteria</taxon>
        <taxon>Bacillati</taxon>
        <taxon>Actinomycetota</taxon>
        <taxon>Actinomycetes</taxon>
        <taxon>Propionibacteriales</taxon>
        <taxon>Nocardioidaceae</taxon>
        <taxon>Nocardioides</taxon>
    </lineage>
</organism>
<evidence type="ECO:0000256" key="2">
    <source>
        <dbReference type="SAM" id="Phobius"/>
    </source>
</evidence>
<dbReference type="EMBL" id="JACCAC010000001">
    <property type="protein sequence ID" value="NYG54485.1"/>
    <property type="molecule type" value="Genomic_DNA"/>
</dbReference>
<evidence type="ECO:0000313" key="4">
    <source>
        <dbReference type="Proteomes" id="UP000544110"/>
    </source>
</evidence>
<keyword evidence="2" id="KW-0472">Membrane</keyword>
<comment type="caution">
    <text evidence="3">The sequence shown here is derived from an EMBL/GenBank/DDBJ whole genome shotgun (WGS) entry which is preliminary data.</text>
</comment>